<reference evidence="8 9" key="1">
    <citation type="submission" date="2019-06" db="EMBL/GenBank/DDBJ databases">
        <title>Pseudomonas bimorpha sp. nov. isolated from bovine raw milk and skim milk concentrate.</title>
        <authorList>
            <person name="Hofmann K."/>
            <person name="Huptas C."/>
            <person name="Doll E."/>
            <person name="Scherer S."/>
            <person name="Wenning M."/>
        </authorList>
    </citation>
    <scope>NUCLEOTIDE SEQUENCE [LARGE SCALE GENOMIC DNA]</scope>
    <source>
        <strain evidence="8 9">DSM 13124</strain>
    </source>
</reference>
<keyword evidence="3" id="KW-0479">Metal-binding</keyword>
<dbReference type="SUPFAM" id="SSF55961">
    <property type="entry name" value="Bet v1-like"/>
    <property type="match status" value="1"/>
</dbReference>
<comment type="cofactor">
    <cofactor evidence="1">
        <name>Fe cation</name>
        <dbReference type="ChEBI" id="CHEBI:24875"/>
    </cofactor>
</comment>
<dbReference type="Pfam" id="PF00355">
    <property type="entry name" value="Rieske"/>
    <property type="match status" value="1"/>
</dbReference>
<dbReference type="PANTHER" id="PTHR43756:SF5">
    <property type="entry name" value="CHOLINE MONOOXYGENASE, CHLOROPLASTIC"/>
    <property type="match status" value="1"/>
</dbReference>
<name>A0A9X9BQ45_PSEMA</name>
<dbReference type="GO" id="GO:0005506">
    <property type="term" value="F:iron ion binding"/>
    <property type="evidence" value="ECO:0007669"/>
    <property type="project" value="InterPro"/>
</dbReference>
<dbReference type="InterPro" id="IPR017941">
    <property type="entry name" value="Rieske_2Fe-2S"/>
</dbReference>
<dbReference type="Gene3D" id="3.90.380.10">
    <property type="entry name" value="Naphthalene 1,2-dioxygenase Alpha Subunit, Chain A, domain 1"/>
    <property type="match status" value="1"/>
</dbReference>
<dbReference type="OrthoDB" id="9769355at2"/>
<keyword evidence="4" id="KW-0560">Oxidoreductase</keyword>
<dbReference type="PRINTS" id="PR00090">
    <property type="entry name" value="RNGDIOXGNASE"/>
</dbReference>
<dbReference type="Proteomes" id="UP000316123">
    <property type="component" value="Unassembled WGS sequence"/>
</dbReference>
<evidence type="ECO:0000313" key="8">
    <source>
        <dbReference type="EMBL" id="TWR56190.1"/>
    </source>
</evidence>
<dbReference type="CDD" id="cd03469">
    <property type="entry name" value="Rieske_RO_Alpha_N"/>
    <property type="match status" value="1"/>
</dbReference>
<accession>A0A9X9BQ45</accession>
<keyword evidence="2" id="KW-0001">2Fe-2S</keyword>
<evidence type="ECO:0000313" key="9">
    <source>
        <dbReference type="Proteomes" id="UP000316123"/>
    </source>
</evidence>
<keyword evidence="8" id="KW-0223">Dioxygenase</keyword>
<evidence type="ECO:0000259" key="7">
    <source>
        <dbReference type="PROSITE" id="PS51296"/>
    </source>
</evidence>
<protein>
    <submittedName>
        <fullName evidence="8">Aromatic ring-hydroxylating dioxygenase subunit alpha</fullName>
    </submittedName>
</protein>
<dbReference type="PROSITE" id="PS51296">
    <property type="entry name" value="RIESKE"/>
    <property type="match status" value="1"/>
</dbReference>
<dbReference type="AlphaFoldDB" id="A0A9X9BQ45"/>
<dbReference type="RefSeq" id="WP_083381343.1">
    <property type="nucleotide sequence ID" value="NZ_FNSU01000002.1"/>
</dbReference>
<keyword evidence="5" id="KW-0408">Iron</keyword>
<evidence type="ECO:0000256" key="3">
    <source>
        <dbReference type="ARBA" id="ARBA00022723"/>
    </source>
</evidence>
<evidence type="ECO:0000256" key="1">
    <source>
        <dbReference type="ARBA" id="ARBA00001962"/>
    </source>
</evidence>
<dbReference type="GO" id="GO:0051537">
    <property type="term" value="F:2 iron, 2 sulfur cluster binding"/>
    <property type="evidence" value="ECO:0007669"/>
    <property type="project" value="UniProtKB-KW"/>
</dbReference>
<dbReference type="InterPro" id="IPR015879">
    <property type="entry name" value="Ring_hydroxy_dOase_asu_C_dom"/>
</dbReference>
<keyword evidence="6" id="KW-0411">Iron-sulfur</keyword>
<dbReference type="PANTHER" id="PTHR43756">
    <property type="entry name" value="CHOLINE MONOOXYGENASE, CHLOROPLASTIC"/>
    <property type="match status" value="1"/>
</dbReference>
<evidence type="ECO:0000256" key="4">
    <source>
        <dbReference type="ARBA" id="ARBA00023002"/>
    </source>
</evidence>
<evidence type="ECO:0000256" key="2">
    <source>
        <dbReference type="ARBA" id="ARBA00022714"/>
    </source>
</evidence>
<organism evidence="8 9">
    <name type="scientific">Pseudomonas marginalis</name>
    <name type="common">Pseudomonas panacis</name>
    <dbReference type="NCBI Taxonomy" id="298"/>
    <lineage>
        <taxon>Bacteria</taxon>
        <taxon>Pseudomonadati</taxon>
        <taxon>Pseudomonadota</taxon>
        <taxon>Gammaproteobacteria</taxon>
        <taxon>Pseudomonadales</taxon>
        <taxon>Pseudomonadaceae</taxon>
        <taxon>Pseudomonas</taxon>
    </lineage>
</organism>
<dbReference type="SUPFAM" id="SSF50022">
    <property type="entry name" value="ISP domain"/>
    <property type="match status" value="1"/>
</dbReference>
<dbReference type="InterPro" id="IPR036922">
    <property type="entry name" value="Rieske_2Fe-2S_sf"/>
</dbReference>
<dbReference type="EMBL" id="VFEQ01000014">
    <property type="protein sequence ID" value="TWR56190.1"/>
    <property type="molecule type" value="Genomic_DNA"/>
</dbReference>
<sequence length="466" mass="52064">MTGPDEIVRGMPSAVSPLVCDLLRDDTRDLPLGLKATGHYEPLGTSVPFRRYIDPAYAALEREHIWLKRWQFACREEDLPEIGDRLPYTVGVLSYIIVRSGPAEIKAFYNSCLHRGTKLCEGHSSGDSFRCPFHAWEWKLDGGLKNIPSRWDFGQVDSQAYRLPEVRVSTWGGFIFINPDPNAAPLESFLGVLPGHFKDCPTEQRFTAFHIHKKVKANWKIVLEAFLEAYHVIETHTDSMGFTGDASTQYDIWNDGESHISRLITPLAVPSPHLGEEATAGDAANSAFMAFGMGMPGVPVPTFDPESQLSGRAQVAEWRRRAMGQALGGDLSSWPDTAMVDSIQYFMFPNFCPWYGEGLPLIYQFLPYGNNPDESLFCVRLTLPLPPGAPRPPVAPIHHLDFDDGFFKVPEIGVLARIFDQDMSNLPRVQKGLKAASPAHAKATLGRYQESRIQHFHEVLTRVVGE</sequence>
<evidence type="ECO:0000256" key="6">
    <source>
        <dbReference type="ARBA" id="ARBA00023014"/>
    </source>
</evidence>
<dbReference type="Pfam" id="PF00848">
    <property type="entry name" value="Ring_hydroxyl_A"/>
    <property type="match status" value="1"/>
</dbReference>
<proteinExistence type="predicted"/>
<feature type="domain" description="Rieske" evidence="7">
    <location>
        <begin position="70"/>
        <end position="177"/>
    </location>
</feature>
<dbReference type="GO" id="GO:0051213">
    <property type="term" value="F:dioxygenase activity"/>
    <property type="evidence" value="ECO:0007669"/>
    <property type="project" value="UniProtKB-KW"/>
</dbReference>
<dbReference type="CDD" id="cd08882">
    <property type="entry name" value="RHO_alpha_C_MupW-like"/>
    <property type="match status" value="1"/>
</dbReference>
<evidence type="ECO:0000256" key="5">
    <source>
        <dbReference type="ARBA" id="ARBA00023004"/>
    </source>
</evidence>
<gene>
    <name evidence="8" type="ORF">FIV41_20625</name>
</gene>
<comment type="caution">
    <text evidence="8">The sequence shown here is derived from an EMBL/GenBank/DDBJ whole genome shotgun (WGS) entry which is preliminary data.</text>
</comment>
<dbReference type="Gene3D" id="2.102.10.10">
    <property type="entry name" value="Rieske [2Fe-2S] iron-sulphur domain"/>
    <property type="match status" value="1"/>
</dbReference>
<dbReference type="InterPro" id="IPR001663">
    <property type="entry name" value="Rng_hydr_dOase-A"/>
</dbReference>